<evidence type="ECO:0000313" key="4">
    <source>
        <dbReference type="Proteomes" id="UP001596035"/>
    </source>
</evidence>
<accession>A0ABW0DPI5</accession>
<keyword evidence="2" id="KW-0560">Oxidoreductase</keyword>
<comment type="caution">
    <text evidence="3">The sequence shown here is derived from an EMBL/GenBank/DDBJ whole genome shotgun (WGS) entry which is preliminary data.</text>
</comment>
<dbReference type="Gene3D" id="1.10.630.10">
    <property type="entry name" value="Cytochrome P450"/>
    <property type="match status" value="1"/>
</dbReference>
<evidence type="ECO:0000313" key="3">
    <source>
        <dbReference type="EMBL" id="MFC5239192.1"/>
    </source>
</evidence>
<dbReference type="SUPFAM" id="SSF48264">
    <property type="entry name" value="Cytochrome P450"/>
    <property type="match status" value="1"/>
</dbReference>
<dbReference type="CDD" id="cd20625">
    <property type="entry name" value="CYP164-like"/>
    <property type="match status" value="1"/>
</dbReference>
<keyword evidence="2" id="KW-0479">Metal-binding</keyword>
<keyword evidence="4" id="KW-1185">Reference proteome</keyword>
<sequence>MAEPAPLSLTEAFAALGTARGRQDPYPLYEAIRAHGDLARRGPGRLVVTGYDECARALRDNSLHVQDRTAYDAAGPAWRAHSSLRAFTSSMLYSNGADHTRLRSLAAFAFTPPRVRELAPVVEDMADRLLDRMARLGAGGGPVDVIAEFASRLPIAVIGALLGFPEEDQVWFREMASTIAVSTDGLSDPTALNRADAAMDALAGYFGRLAGERRRKPADDLLTLLVATHDGEPERLSHEELMGNLMVLLTAGFETTSFLIGHGLMIALDHAPYAHRLRDDADFADAYVEEILRYEPPVHVTSRWATRDTELLGTAVPRGTRLTLILAAANRDPRRFTAPDRFDPARGGAPGPLSFGAGPHYCLGAPLARLEARIALPRLLRRFPRLTAAASPVYRDRWVVRGLDTYPLVLGA</sequence>
<organism evidence="3 4">
    <name type="scientific">Streptomyces atrovirens</name>
    <dbReference type="NCBI Taxonomy" id="285556"/>
    <lineage>
        <taxon>Bacteria</taxon>
        <taxon>Bacillati</taxon>
        <taxon>Actinomycetota</taxon>
        <taxon>Actinomycetes</taxon>
        <taxon>Kitasatosporales</taxon>
        <taxon>Streptomycetaceae</taxon>
        <taxon>Streptomyces</taxon>
    </lineage>
</organism>
<proteinExistence type="inferred from homology"/>
<dbReference type="PRINTS" id="PR00385">
    <property type="entry name" value="P450"/>
</dbReference>
<keyword evidence="2" id="KW-0503">Monooxygenase</keyword>
<dbReference type="Pfam" id="PF00067">
    <property type="entry name" value="p450"/>
    <property type="match status" value="1"/>
</dbReference>
<keyword evidence="2" id="KW-0349">Heme</keyword>
<name>A0ABW0DPI5_9ACTN</name>
<dbReference type="InterPro" id="IPR017972">
    <property type="entry name" value="Cyt_P450_CS"/>
</dbReference>
<dbReference type="PANTHER" id="PTHR46696:SF1">
    <property type="entry name" value="CYTOCHROME P450 YJIB-RELATED"/>
    <property type="match status" value="1"/>
</dbReference>
<evidence type="ECO:0000256" key="2">
    <source>
        <dbReference type="RuleBase" id="RU000461"/>
    </source>
</evidence>
<dbReference type="EMBL" id="JBHSKN010000004">
    <property type="protein sequence ID" value="MFC5239192.1"/>
    <property type="molecule type" value="Genomic_DNA"/>
</dbReference>
<dbReference type="InterPro" id="IPR002397">
    <property type="entry name" value="Cyt_P450_B"/>
</dbReference>
<comment type="similarity">
    <text evidence="1 2">Belongs to the cytochrome P450 family.</text>
</comment>
<dbReference type="PANTHER" id="PTHR46696">
    <property type="entry name" value="P450, PUTATIVE (EUROFUNG)-RELATED"/>
    <property type="match status" value="1"/>
</dbReference>
<dbReference type="Proteomes" id="UP001596035">
    <property type="component" value="Unassembled WGS sequence"/>
</dbReference>
<protein>
    <submittedName>
        <fullName evidence="3">Cytochrome P450</fullName>
    </submittedName>
</protein>
<dbReference type="PRINTS" id="PR00359">
    <property type="entry name" value="BP450"/>
</dbReference>
<evidence type="ECO:0000256" key="1">
    <source>
        <dbReference type="ARBA" id="ARBA00010617"/>
    </source>
</evidence>
<dbReference type="InterPro" id="IPR036396">
    <property type="entry name" value="Cyt_P450_sf"/>
</dbReference>
<reference evidence="4" key="1">
    <citation type="journal article" date="2019" name="Int. J. Syst. Evol. Microbiol.">
        <title>The Global Catalogue of Microorganisms (GCM) 10K type strain sequencing project: providing services to taxonomists for standard genome sequencing and annotation.</title>
        <authorList>
            <consortium name="The Broad Institute Genomics Platform"/>
            <consortium name="The Broad Institute Genome Sequencing Center for Infectious Disease"/>
            <person name="Wu L."/>
            <person name="Ma J."/>
        </authorList>
    </citation>
    <scope>NUCLEOTIDE SEQUENCE [LARGE SCALE GENOMIC DNA]</scope>
    <source>
        <strain evidence="4">CGMCC 4.7131</strain>
    </source>
</reference>
<keyword evidence="2" id="KW-0408">Iron</keyword>
<dbReference type="InterPro" id="IPR001128">
    <property type="entry name" value="Cyt_P450"/>
</dbReference>
<dbReference type="PROSITE" id="PS00086">
    <property type="entry name" value="CYTOCHROME_P450"/>
    <property type="match status" value="1"/>
</dbReference>
<dbReference type="RefSeq" id="WP_344561139.1">
    <property type="nucleotide sequence ID" value="NZ_BAAATG010000021.1"/>
</dbReference>
<gene>
    <name evidence="3" type="ORF">ACFPWV_04570</name>
</gene>